<keyword evidence="5 15" id="KW-0812">Transmembrane</keyword>
<comment type="similarity">
    <text evidence="3">In the N-terminal section; belongs to the leguminous lectin family.</text>
</comment>
<dbReference type="Gene3D" id="2.40.50.40">
    <property type="match status" value="1"/>
</dbReference>
<protein>
    <recommendedName>
        <fullName evidence="20">Protein kinase domain-containing protein</fullName>
    </recommendedName>
</protein>
<dbReference type="EMBL" id="JBBPBN010000004">
    <property type="protein sequence ID" value="KAK9041474.1"/>
    <property type="molecule type" value="Genomic_DNA"/>
</dbReference>
<comment type="caution">
    <text evidence="18">The sequence shown here is derived from an EMBL/GenBank/DDBJ whole genome shotgun (WGS) entry which is preliminary data.</text>
</comment>
<keyword evidence="8" id="KW-0547">Nucleotide-binding</keyword>
<feature type="domain" description="Protein kinase" evidence="16">
    <location>
        <begin position="815"/>
        <end position="1091"/>
    </location>
</feature>
<dbReference type="SMART" id="SM00300">
    <property type="entry name" value="ChSh"/>
    <property type="match status" value="1"/>
</dbReference>
<evidence type="ECO:0000256" key="2">
    <source>
        <dbReference type="ARBA" id="ARBA00004479"/>
    </source>
</evidence>
<evidence type="ECO:0000259" key="17">
    <source>
        <dbReference type="PROSITE" id="PS50013"/>
    </source>
</evidence>
<evidence type="ECO:0000256" key="1">
    <source>
        <dbReference type="ARBA" id="ARBA00004123"/>
    </source>
</evidence>
<keyword evidence="11 15" id="KW-0472">Membrane</keyword>
<dbReference type="Proteomes" id="UP001396334">
    <property type="component" value="Unassembled WGS sequence"/>
</dbReference>
<dbReference type="InterPro" id="IPR008271">
    <property type="entry name" value="Ser/Thr_kinase_AS"/>
</dbReference>
<evidence type="ECO:0000256" key="9">
    <source>
        <dbReference type="ARBA" id="ARBA00022840"/>
    </source>
</evidence>
<dbReference type="InterPro" id="IPR008251">
    <property type="entry name" value="Chromo_shadow_dom"/>
</dbReference>
<evidence type="ECO:0000313" key="19">
    <source>
        <dbReference type="Proteomes" id="UP001396334"/>
    </source>
</evidence>
<dbReference type="SUPFAM" id="SSF56112">
    <property type="entry name" value="Protein kinase-like (PK-like)"/>
    <property type="match status" value="1"/>
</dbReference>
<dbReference type="InterPro" id="IPR016197">
    <property type="entry name" value="Chromo-like_dom_sf"/>
</dbReference>
<keyword evidence="9" id="KW-0067">ATP-binding</keyword>
<feature type="compositionally biased region" description="Basic residues" evidence="14">
    <location>
        <begin position="299"/>
        <end position="310"/>
    </location>
</feature>
<evidence type="ECO:0000256" key="4">
    <source>
        <dbReference type="ARBA" id="ARBA00010217"/>
    </source>
</evidence>
<keyword evidence="7" id="KW-0430">Lectin</keyword>
<gene>
    <name evidence="18" type="ORF">V6N11_016574</name>
</gene>
<evidence type="ECO:0000259" key="16">
    <source>
        <dbReference type="PROSITE" id="PS50011"/>
    </source>
</evidence>
<dbReference type="InterPro" id="IPR050528">
    <property type="entry name" value="L-type_Lectin-RKs"/>
</dbReference>
<reference evidence="18 19" key="1">
    <citation type="journal article" date="2024" name="G3 (Bethesda)">
        <title>Genome assembly of Hibiscus sabdariffa L. provides insights into metabolisms of medicinal natural products.</title>
        <authorList>
            <person name="Kim T."/>
        </authorList>
    </citation>
    <scope>NUCLEOTIDE SEQUENCE [LARGE SCALE GENOMIC DNA]</scope>
    <source>
        <strain evidence="18">TK-2024</strain>
        <tissue evidence="18">Old leaves</tissue>
    </source>
</reference>
<dbReference type="InterPro" id="IPR011009">
    <property type="entry name" value="Kinase-like_dom_sf"/>
</dbReference>
<dbReference type="Gene3D" id="2.60.120.200">
    <property type="match status" value="1"/>
</dbReference>
<dbReference type="Gene3D" id="3.30.200.20">
    <property type="entry name" value="Phosphorylase Kinase, domain 1"/>
    <property type="match status" value="1"/>
</dbReference>
<feature type="compositionally biased region" description="Polar residues" evidence="14">
    <location>
        <begin position="314"/>
        <end position="323"/>
    </location>
</feature>
<comment type="subcellular location">
    <subcellularLocation>
        <location evidence="2">Membrane</location>
        <topology evidence="2">Single-pass type I membrane protein</topology>
    </subcellularLocation>
    <subcellularLocation>
        <location evidence="1">Nucleus</location>
    </subcellularLocation>
</comment>
<dbReference type="Gene3D" id="1.10.510.10">
    <property type="entry name" value="Transferase(Phosphotransferase) domain 1"/>
    <property type="match status" value="1"/>
</dbReference>
<dbReference type="Pfam" id="PF00385">
    <property type="entry name" value="Chromo"/>
    <property type="match status" value="1"/>
</dbReference>
<dbReference type="SMART" id="SM00220">
    <property type="entry name" value="S_TKc"/>
    <property type="match status" value="1"/>
</dbReference>
<evidence type="ECO:0000256" key="7">
    <source>
        <dbReference type="ARBA" id="ARBA00022734"/>
    </source>
</evidence>
<dbReference type="PANTHER" id="PTHR27007">
    <property type="match status" value="1"/>
</dbReference>
<keyword evidence="6" id="KW-0732">Signal</keyword>
<feature type="compositionally biased region" description="Basic and acidic residues" evidence="14">
    <location>
        <begin position="69"/>
        <end position="83"/>
    </location>
</feature>
<evidence type="ECO:0000256" key="11">
    <source>
        <dbReference type="ARBA" id="ARBA00023136"/>
    </source>
</evidence>
<dbReference type="SMART" id="SM00298">
    <property type="entry name" value="CHROMO"/>
    <property type="match status" value="1"/>
</dbReference>
<keyword evidence="10 15" id="KW-1133">Transmembrane helix</keyword>
<feature type="compositionally biased region" description="Acidic residues" evidence="14">
    <location>
        <begin position="44"/>
        <end position="68"/>
    </location>
</feature>
<dbReference type="InterPro" id="IPR023780">
    <property type="entry name" value="Chromo_domain"/>
</dbReference>
<dbReference type="PROSITE" id="PS00108">
    <property type="entry name" value="PROTEIN_KINASE_ST"/>
    <property type="match status" value="1"/>
</dbReference>
<dbReference type="SUPFAM" id="SSF54160">
    <property type="entry name" value="Chromo domain-like"/>
    <property type="match status" value="1"/>
</dbReference>
<proteinExistence type="inferred from homology"/>
<dbReference type="InterPro" id="IPR000719">
    <property type="entry name" value="Prot_kinase_dom"/>
</dbReference>
<sequence length="1126" mass="124061">MKGGKKRVSQSEEGGGGGEKEKKSGGTGEEIVENEGLGEKKEEEDGEEEEEDDNEEEEEEEEEDEEGKEENGEKKDEERSKLDDGFFEIEAIRRKRVRKGQLQYLIKWRGWPETANTWEPLENLQSCSDVIDVFEESLHSGKHGRKRKRKHGGPHILSKKKQTSSSIATYNATGLEVSVIDKPPLVPIDESGIADLSASSTVTVSAREGERNGNGINVKRSKRVKENSSAKGSKKTDERKDENDYDTKLSELKGALSSKGANADKLALRLQEGKASEGDGPVNGLPRIGESVLSDRRTGAKRRKSGSVKRFKQDSASSGPNLTQNAVHAGYAITDADMEMVDLGLTANGLSHRPPIDNSVNVSVITNIIKPVEFSASISDNNQDVSVTFLALRSDGKEVMVDNQYLKANNPLLLINFYEQHLNKCQADYIVTTQGAWLGIAVKKPIFCAQLLSISVCSATIMSCLVMLVLLFLLYLASLDINQDGFSFNGYLNVDGVAEVDSSGLFKLTDTGVGTTGHIFYRNPLQFKNSTNASVSTTFIFAIVPESIGGHGLAFVISPTDEIPRAYPAQYLDDNHVGIDINSLVSVKSASAGYFTDEGKLKNVSLPSGDPMQIWIEYDGVDKQLNVTLHPINIPKPQTPLLCLKRDLSPYMYETMYVGFSSSSSSHSTMRSSHYILAWSFKMNGEADELDLSRLPKVPRHDNRGIKQLQRILIISLSLTGLTLVLVMVFGAMLLSRKRRFIEILEDWEVKGSVLDVGFKAKDEAVSSEQFVVSKLWNHAALQRPGVVSSAVPSAEQQPVSSQPAVSSAEGQPPIPTPSQSTRDGFGRVYKGVLPSSNVQVAVKRISHDSRQGMREFVAEIATIGRLRHPNLVRLLGYCRRKHELLLVYDYMPNGSLDKFLYHLPHSNLTWTQRFKIVKDMASALFYLHQQWVQVIIHRDIKPANVLIDSEMNARLGDFGLAKLCDLGNVPQTSHVAGTLGYMAPELARTGKANTSMDVYAFGTFMLEVACGRRPIEERASPDQTFLADWITNCWDDGDILAAVDGRLEKRFVVQEAELVLKLGLLCSHPVAAARPSMSSVISYLEGVAALPDNLSSVIKTREFHVESSDELITESNYSVPPLTIT</sequence>
<keyword evidence="13" id="KW-0539">Nucleus</keyword>
<dbReference type="SUPFAM" id="SSF49899">
    <property type="entry name" value="Concanavalin A-like lectins/glucanases"/>
    <property type="match status" value="1"/>
</dbReference>
<evidence type="ECO:0000256" key="3">
    <source>
        <dbReference type="ARBA" id="ARBA00008536"/>
    </source>
</evidence>
<evidence type="ECO:0000256" key="6">
    <source>
        <dbReference type="ARBA" id="ARBA00022729"/>
    </source>
</evidence>
<comment type="similarity">
    <text evidence="4">In the C-terminal section; belongs to the protein kinase superfamily. Ser/Thr protein kinase family.</text>
</comment>
<feature type="region of interest" description="Disordered" evidence="14">
    <location>
        <begin position="1"/>
        <end position="83"/>
    </location>
</feature>
<dbReference type="Pfam" id="PF00139">
    <property type="entry name" value="Lectin_legB"/>
    <property type="match status" value="2"/>
</dbReference>
<feature type="region of interest" description="Disordered" evidence="14">
    <location>
        <begin position="799"/>
        <end position="824"/>
    </location>
</feature>
<feature type="compositionally biased region" description="Basic and acidic residues" evidence="14">
    <location>
        <begin position="224"/>
        <end position="246"/>
    </location>
</feature>
<feature type="region of interest" description="Disordered" evidence="14">
    <location>
        <begin position="272"/>
        <end position="323"/>
    </location>
</feature>
<dbReference type="InterPro" id="IPR000953">
    <property type="entry name" value="Chromo/chromo_shadow_dom"/>
</dbReference>
<organism evidence="18 19">
    <name type="scientific">Hibiscus sabdariffa</name>
    <name type="common">roselle</name>
    <dbReference type="NCBI Taxonomy" id="183260"/>
    <lineage>
        <taxon>Eukaryota</taxon>
        <taxon>Viridiplantae</taxon>
        <taxon>Streptophyta</taxon>
        <taxon>Embryophyta</taxon>
        <taxon>Tracheophyta</taxon>
        <taxon>Spermatophyta</taxon>
        <taxon>Magnoliopsida</taxon>
        <taxon>eudicotyledons</taxon>
        <taxon>Gunneridae</taxon>
        <taxon>Pentapetalae</taxon>
        <taxon>rosids</taxon>
        <taxon>malvids</taxon>
        <taxon>Malvales</taxon>
        <taxon>Malvaceae</taxon>
        <taxon>Malvoideae</taxon>
        <taxon>Hibiscus</taxon>
    </lineage>
</organism>
<feature type="transmembrane region" description="Helical" evidence="15">
    <location>
        <begin position="451"/>
        <end position="477"/>
    </location>
</feature>
<evidence type="ECO:0000256" key="13">
    <source>
        <dbReference type="ARBA" id="ARBA00023242"/>
    </source>
</evidence>
<dbReference type="PROSITE" id="PS00598">
    <property type="entry name" value="CHROMO_1"/>
    <property type="match status" value="1"/>
</dbReference>
<feature type="compositionally biased region" description="Basic residues" evidence="14">
    <location>
        <begin position="140"/>
        <end position="162"/>
    </location>
</feature>
<dbReference type="InterPro" id="IPR013320">
    <property type="entry name" value="ConA-like_dom_sf"/>
</dbReference>
<dbReference type="InterPro" id="IPR001220">
    <property type="entry name" value="Legume_lectin_dom"/>
</dbReference>
<dbReference type="CDD" id="cd14066">
    <property type="entry name" value="STKc_IRAK"/>
    <property type="match status" value="1"/>
</dbReference>
<feature type="compositionally biased region" description="Low complexity" evidence="14">
    <location>
        <begin position="799"/>
        <end position="810"/>
    </location>
</feature>
<feature type="region of interest" description="Disordered" evidence="14">
    <location>
        <begin position="138"/>
        <end position="165"/>
    </location>
</feature>
<evidence type="ECO:0000256" key="15">
    <source>
        <dbReference type="SAM" id="Phobius"/>
    </source>
</evidence>
<keyword evidence="12" id="KW-0675">Receptor</keyword>
<evidence type="ECO:0000256" key="8">
    <source>
        <dbReference type="ARBA" id="ARBA00022741"/>
    </source>
</evidence>
<dbReference type="CDD" id="cd06899">
    <property type="entry name" value="lectin_legume_LecRK_Arcelin_ConA"/>
    <property type="match status" value="1"/>
</dbReference>
<dbReference type="InterPro" id="IPR023779">
    <property type="entry name" value="Chromodomain_CS"/>
</dbReference>
<evidence type="ECO:0000256" key="5">
    <source>
        <dbReference type="ARBA" id="ARBA00022692"/>
    </source>
</evidence>
<evidence type="ECO:0008006" key="20">
    <source>
        <dbReference type="Google" id="ProtNLM"/>
    </source>
</evidence>
<dbReference type="CDD" id="cd00024">
    <property type="entry name" value="CD_CSD"/>
    <property type="match status" value="1"/>
</dbReference>
<evidence type="ECO:0000256" key="14">
    <source>
        <dbReference type="SAM" id="MobiDB-lite"/>
    </source>
</evidence>
<feature type="region of interest" description="Disordered" evidence="14">
    <location>
        <begin position="197"/>
        <end position="246"/>
    </location>
</feature>
<evidence type="ECO:0000256" key="12">
    <source>
        <dbReference type="ARBA" id="ARBA00023170"/>
    </source>
</evidence>
<keyword evidence="19" id="KW-1185">Reference proteome</keyword>
<feature type="domain" description="Chromo" evidence="17">
    <location>
        <begin position="87"/>
        <end position="146"/>
    </location>
</feature>
<evidence type="ECO:0000313" key="18">
    <source>
        <dbReference type="EMBL" id="KAK9041474.1"/>
    </source>
</evidence>
<feature type="transmembrane region" description="Helical" evidence="15">
    <location>
        <begin position="712"/>
        <end position="735"/>
    </location>
</feature>
<accession>A0ABR2TVQ6</accession>
<dbReference type="PROSITE" id="PS50013">
    <property type="entry name" value="CHROMO_2"/>
    <property type="match status" value="1"/>
</dbReference>
<dbReference type="Pfam" id="PF00069">
    <property type="entry name" value="Pkinase"/>
    <property type="match status" value="1"/>
</dbReference>
<dbReference type="PROSITE" id="PS50011">
    <property type="entry name" value="PROTEIN_KINASE_DOM"/>
    <property type="match status" value="1"/>
</dbReference>
<name>A0ABR2TVQ6_9ROSI</name>
<evidence type="ECO:0000256" key="10">
    <source>
        <dbReference type="ARBA" id="ARBA00022989"/>
    </source>
</evidence>